<feature type="transmembrane region" description="Helical" evidence="6">
    <location>
        <begin position="207"/>
        <end position="224"/>
    </location>
</feature>
<feature type="transmembrane region" description="Helical" evidence="6">
    <location>
        <begin position="231"/>
        <end position="250"/>
    </location>
</feature>
<dbReference type="Pfam" id="PF03772">
    <property type="entry name" value="Competence"/>
    <property type="match status" value="1"/>
</dbReference>
<feature type="domain" description="Metallo-beta-lactamase" evidence="7">
    <location>
        <begin position="463"/>
        <end position="642"/>
    </location>
</feature>
<dbReference type="InterPro" id="IPR052159">
    <property type="entry name" value="Competence_DNA_uptake"/>
</dbReference>
<evidence type="ECO:0000313" key="8">
    <source>
        <dbReference type="EMBL" id="OYN92009.1"/>
    </source>
</evidence>
<feature type="transmembrane region" description="Helical" evidence="6">
    <location>
        <begin position="323"/>
        <end position="342"/>
    </location>
</feature>
<keyword evidence="4 6" id="KW-1133">Transmembrane helix</keyword>
<keyword evidence="3 6" id="KW-0812">Transmembrane</keyword>
<feature type="transmembrane region" description="Helical" evidence="6">
    <location>
        <begin position="396"/>
        <end position="421"/>
    </location>
</feature>
<dbReference type="Gene3D" id="3.60.15.10">
    <property type="entry name" value="Ribonuclease Z/Hydroxyacylglutathione hydrolase-like"/>
    <property type="match status" value="1"/>
</dbReference>
<keyword evidence="2" id="KW-1003">Cell membrane</keyword>
<evidence type="ECO:0000256" key="3">
    <source>
        <dbReference type="ARBA" id="ARBA00022692"/>
    </source>
</evidence>
<keyword evidence="9" id="KW-1185">Reference proteome</keyword>
<dbReference type="AlphaFoldDB" id="A0A255EKD5"/>
<feature type="transmembrane region" description="Helical" evidence="6">
    <location>
        <begin position="427"/>
        <end position="445"/>
    </location>
</feature>
<protein>
    <submittedName>
        <fullName evidence="8">Competence protein ComEC</fullName>
    </submittedName>
</protein>
<dbReference type="EMBL" id="NMVJ01000001">
    <property type="protein sequence ID" value="OYN92009.1"/>
    <property type="molecule type" value="Genomic_DNA"/>
</dbReference>
<dbReference type="Proteomes" id="UP000216300">
    <property type="component" value="Unassembled WGS sequence"/>
</dbReference>
<evidence type="ECO:0000313" key="9">
    <source>
        <dbReference type="Proteomes" id="UP000216300"/>
    </source>
</evidence>
<evidence type="ECO:0000256" key="5">
    <source>
        <dbReference type="ARBA" id="ARBA00023136"/>
    </source>
</evidence>
<evidence type="ECO:0000256" key="2">
    <source>
        <dbReference type="ARBA" id="ARBA00022475"/>
    </source>
</evidence>
<dbReference type="InterPro" id="IPR035681">
    <property type="entry name" value="ComA-like_MBL"/>
</dbReference>
<dbReference type="InterPro" id="IPR004477">
    <property type="entry name" value="ComEC_N"/>
</dbReference>
<dbReference type="SMART" id="SM00849">
    <property type="entry name" value="Lactamase_B"/>
    <property type="match status" value="1"/>
</dbReference>
<dbReference type="GO" id="GO:0005886">
    <property type="term" value="C:plasma membrane"/>
    <property type="evidence" value="ECO:0007669"/>
    <property type="project" value="UniProtKB-SubCell"/>
</dbReference>
<dbReference type="PANTHER" id="PTHR30619">
    <property type="entry name" value="DNA INTERNALIZATION/COMPETENCE PROTEIN COMEC/REC2"/>
    <property type="match status" value="1"/>
</dbReference>
<dbReference type="InterPro" id="IPR001279">
    <property type="entry name" value="Metallo-B-lactamas"/>
</dbReference>
<keyword evidence="5 6" id="KW-0472">Membrane</keyword>
<proteinExistence type="predicted"/>
<dbReference type="CDD" id="cd07731">
    <property type="entry name" value="ComA-like_MBL-fold"/>
    <property type="match status" value="1"/>
</dbReference>
<comment type="caution">
    <text evidence="8">The sequence shown here is derived from an EMBL/GenBank/DDBJ whole genome shotgun (WGS) entry which is preliminary data.</text>
</comment>
<feature type="transmembrane region" description="Helical" evidence="6">
    <location>
        <begin position="180"/>
        <end position="201"/>
    </location>
</feature>
<accession>A0A255EKD5</accession>
<gene>
    <name evidence="8" type="ORF">CGZ91_00295</name>
</gene>
<feature type="transmembrane region" description="Helical" evidence="6">
    <location>
        <begin position="362"/>
        <end position="384"/>
    </location>
</feature>
<dbReference type="SUPFAM" id="SSF56281">
    <property type="entry name" value="Metallo-hydrolase/oxidoreductase"/>
    <property type="match status" value="1"/>
</dbReference>
<dbReference type="PANTHER" id="PTHR30619:SF1">
    <property type="entry name" value="RECOMBINATION PROTEIN 2"/>
    <property type="match status" value="1"/>
</dbReference>
<dbReference type="Pfam" id="PF00753">
    <property type="entry name" value="Lactamase_B"/>
    <property type="match status" value="1"/>
</dbReference>
<dbReference type="InterPro" id="IPR036866">
    <property type="entry name" value="RibonucZ/Hydroxyglut_hydro"/>
</dbReference>
<evidence type="ECO:0000256" key="1">
    <source>
        <dbReference type="ARBA" id="ARBA00004651"/>
    </source>
</evidence>
<comment type="subcellular location">
    <subcellularLocation>
        <location evidence="1">Cell membrane</location>
        <topology evidence="1">Multi-pass membrane protein</topology>
    </subcellularLocation>
</comment>
<evidence type="ECO:0000259" key="7">
    <source>
        <dbReference type="SMART" id="SM00849"/>
    </source>
</evidence>
<reference evidence="8 9" key="1">
    <citation type="submission" date="2017-07" db="EMBL/GenBank/DDBJ databases">
        <title>Draft whole genome sequences of clinical Proprionibacteriaceae strains.</title>
        <authorList>
            <person name="Bernier A.-M."/>
            <person name="Bernard K."/>
            <person name="Domingo M.-C."/>
        </authorList>
    </citation>
    <scope>NUCLEOTIDE SEQUENCE [LARGE SCALE GENOMIC DNA]</scope>
    <source>
        <strain evidence="8 9">NML 150081</strain>
    </source>
</reference>
<sequence length="711" mass="73587">MTLAMATSAGVRAAQLDSSVIAGHAEAGAMVEVEVQVGTDPSLSSSNRPVVVVRGDLVGLVGRGEGWRAQMPVLLLASSAHQDWLAVPAGATVRTWARARPADPGDGLAAVLIARQPPELVHDQGPVDRAVDHFRATLRAAVSAEPADRRALLPALVVGDTSQMSGELGQVFEATGLTHLNAVSGANLALFLAFALTAARWIGVRGWPLRLIGVACVVAFVLVCRTEPSVLRAAAMGLVTLAALGQGSDATKGLRHLSVAAVGLLIIDPWLSRSAGFAMSALASGAIIWCARPWQQALRRWLPGWVAEAVTVPLSAQLVTQPIVTGLSGVVSMVGIICNALAGPLVGPATVLGLSAGALGLVFPIGAAFLGWVGGWCAQGIIWIARAGAALPGATWTWPTTAVGLAVLSACCLALLVGMPLLLRRPVVVIALALLVVLAGIRAPLQPGWPPQGWRIVACDVGQGDATVLWAGSGSAVVVDVGPEPQLLDRCLTSLGVRSIPVLVLTHYHDDHVGGLAGIGDRGVGMVLVSPLASPAAAARAVATWTERREIPVQVARVDQRWHAGAVDWRTLSVGPQVVQTSRATGESPGENNASIVAVATVDRISVLLTGDIEPEAQRLLVGNPAATAVVLKVPHHGSGNHLPEFFRHSGASLALIGVGADNTFGHPAARTLTTLRTGGMTVLRTDLHGSIALSRDDHTIRVRTQRQENP</sequence>
<evidence type="ECO:0000256" key="6">
    <source>
        <dbReference type="SAM" id="Phobius"/>
    </source>
</evidence>
<dbReference type="NCBIfam" id="TIGR00360">
    <property type="entry name" value="ComEC_N-term"/>
    <property type="match status" value="1"/>
</dbReference>
<evidence type="ECO:0000256" key="4">
    <source>
        <dbReference type="ARBA" id="ARBA00022989"/>
    </source>
</evidence>
<organism evidence="8 9">
    <name type="scientific">Parenemella sanctibonifatiensis</name>
    <dbReference type="NCBI Taxonomy" id="2016505"/>
    <lineage>
        <taxon>Bacteria</taxon>
        <taxon>Bacillati</taxon>
        <taxon>Actinomycetota</taxon>
        <taxon>Actinomycetes</taxon>
        <taxon>Propionibacteriales</taxon>
        <taxon>Propionibacteriaceae</taxon>
        <taxon>Parenemella</taxon>
    </lineage>
</organism>
<name>A0A255EKD5_9ACTN</name>